<dbReference type="PANTHER" id="PTHR13696:SF52">
    <property type="entry name" value="PARA FAMILY PROTEIN CT_582"/>
    <property type="match status" value="1"/>
</dbReference>
<gene>
    <name evidence="3" type="primary">soj</name>
    <name evidence="3" type="ORF">METHB2_740013</name>
</gene>
<sequence>MRLGISIIWGEKVKVIAIINQKGGVGKTTTSVNLCHALAEAGKKVTAIDLDPQGHLAVSLGVRLQQQGGIDEAMLKEKNIRQQIIAVRNNLQLIPSGPKLKEIEQLTESRSPRGLLLKNALQGNLNDQDFVFIDCPPSAGLLIANALIATDEILIPMTSDFLALQGLSHLMGTVKRFEKSLQKKYKALLVMSRYAPTRRISSQVLSSLLAYFPGQVLATIIREAAVLAECPSFGKTILEYSPKSRSASDFRSLANDFLEGRVMHESK</sequence>
<dbReference type="EMBL" id="CADCXN010000107">
    <property type="protein sequence ID" value="CAA9892590.1"/>
    <property type="molecule type" value="Genomic_DNA"/>
</dbReference>
<dbReference type="InterPro" id="IPR050678">
    <property type="entry name" value="DNA_Partitioning_ATPase"/>
</dbReference>
<proteinExistence type="predicted"/>
<keyword evidence="3" id="KW-0378">Hydrolase</keyword>
<dbReference type="PIRSF" id="PIRSF009320">
    <property type="entry name" value="Nuc_binding_HP_1000"/>
    <property type="match status" value="1"/>
</dbReference>
<evidence type="ECO:0000259" key="2">
    <source>
        <dbReference type="Pfam" id="PF13614"/>
    </source>
</evidence>
<dbReference type="AlphaFoldDB" id="A0A8S0WLF5"/>
<dbReference type="InterPro" id="IPR025669">
    <property type="entry name" value="AAA_dom"/>
</dbReference>
<dbReference type="InterPro" id="IPR027417">
    <property type="entry name" value="P-loop_NTPase"/>
</dbReference>
<dbReference type="EC" id="3.6.-.-" evidence="3"/>
<feature type="domain" description="AAA" evidence="2">
    <location>
        <begin position="14"/>
        <end position="184"/>
    </location>
</feature>
<name>A0A8S0WLF5_9GAMM</name>
<dbReference type="PANTHER" id="PTHR13696">
    <property type="entry name" value="P-LOOP CONTAINING NUCLEOSIDE TRIPHOSPHATE HYDROLASE"/>
    <property type="match status" value="1"/>
</dbReference>
<comment type="similarity">
    <text evidence="1">To B.subtilis soj.</text>
</comment>
<dbReference type="SUPFAM" id="SSF52540">
    <property type="entry name" value="P-loop containing nucleoside triphosphate hydrolases"/>
    <property type="match status" value="1"/>
</dbReference>
<evidence type="ECO:0000313" key="4">
    <source>
        <dbReference type="Proteomes" id="UP000494216"/>
    </source>
</evidence>
<comment type="caution">
    <text evidence="3">The sequence shown here is derived from an EMBL/GenBank/DDBJ whole genome shotgun (WGS) entry which is preliminary data.</text>
</comment>
<reference evidence="3 4" key="1">
    <citation type="submission" date="2020-02" db="EMBL/GenBank/DDBJ databases">
        <authorList>
            <person name="Hogendoorn C."/>
        </authorList>
    </citation>
    <scope>NUCLEOTIDE SEQUENCE [LARGE SCALE GENOMIC DNA]</scope>
    <source>
        <strain evidence="3">METHB21</strain>
    </source>
</reference>
<keyword evidence="4" id="KW-1185">Reference proteome</keyword>
<dbReference type="Proteomes" id="UP000494216">
    <property type="component" value="Unassembled WGS sequence"/>
</dbReference>
<evidence type="ECO:0000256" key="1">
    <source>
        <dbReference type="ARBA" id="ARBA00060876"/>
    </source>
</evidence>
<dbReference type="FunFam" id="3.40.50.300:FF:000285">
    <property type="entry name" value="Sporulation initiation inhibitor Soj"/>
    <property type="match status" value="1"/>
</dbReference>
<dbReference type="CDD" id="cd02042">
    <property type="entry name" value="ParAB_family"/>
    <property type="match status" value="1"/>
</dbReference>
<dbReference type="Pfam" id="PF13614">
    <property type="entry name" value="AAA_31"/>
    <property type="match status" value="1"/>
</dbReference>
<dbReference type="Gene3D" id="3.40.50.300">
    <property type="entry name" value="P-loop containing nucleotide triphosphate hydrolases"/>
    <property type="match status" value="1"/>
</dbReference>
<evidence type="ECO:0000313" key="3">
    <source>
        <dbReference type="EMBL" id="CAA9892590.1"/>
    </source>
</evidence>
<dbReference type="GO" id="GO:0016787">
    <property type="term" value="F:hydrolase activity"/>
    <property type="evidence" value="ECO:0007669"/>
    <property type="project" value="UniProtKB-KW"/>
</dbReference>
<accession>A0A8S0WLF5</accession>
<protein>
    <submittedName>
        <fullName evidence="3">Sporulation initiation inhibitor protein Soj</fullName>
        <ecNumber evidence="3">3.6.-.-</ecNumber>
    </submittedName>
</protein>
<organism evidence="3 4">
    <name type="scientific">Candidatus Methylobacter favarea</name>
    <dbReference type="NCBI Taxonomy" id="2707345"/>
    <lineage>
        <taxon>Bacteria</taxon>
        <taxon>Pseudomonadati</taxon>
        <taxon>Pseudomonadota</taxon>
        <taxon>Gammaproteobacteria</taxon>
        <taxon>Methylococcales</taxon>
        <taxon>Methylococcaceae</taxon>
        <taxon>Methylobacter</taxon>
    </lineage>
</organism>